<accession>A0AAJ0FKH2</accession>
<feature type="region of interest" description="Disordered" evidence="1">
    <location>
        <begin position="552"/>
        <end position="575"/>
    </location>
</feature>
<keyword evidence="2" id="KW-0812">Transmembrane</keyword>
<evidence type="ECO:0000256" key="2">
    <source>
        <dbReference type="SAM" id="Phobius"/>
    </source>
</evidence>
<feature type="compositionally biased region" description="Low complexity" evidence="1">
    <location>
        <begin position="280"/>
        <end position="289"/>
    </location>
</feature>
<dbReference type="AlphaFoldDB" id="A0AAJ0FKH2"/>
<feature type="domain" description="FHA" evidence="3">
    <location>
        <begin position="38"/>
        <end position="99"/>
    </location>
</feature>
<keyword evidence="2" id="KW-0472">Membrane</keyword>
<dbReference type="InterPro" id="IPR000253">
    <property type="entry name" value="FHA_dom"/>
</dbReference>
<dbReference type="InterPro" id="IPR008984">
    <property type="entry name" value="SMAD_FHA_dom_sf"/>
</dbReference>
<feature type="region of interest" description="Disordered" evidence="1">
    <location>
        <begin position="229"/>
        <end position="296"/>
    </location>
</feature>
<feature type="compositionally biased region" description="Polar residues" evidence="1">
    <location>
        <begin position="455"/>
        <end position="473"/>
    </location>
</feature>
<dbReference type="InterPro" id="IPR051176">
    <property type="entry name" value="Cent_Immune-Sig_Mod"/>
</dbReference>
<dbReference type="PROSITE" id="PS50006">
    <property type="entry name" value="FHA_DOMAIN"/>
    <property type="match status" value="1"/>
</dbReference>
<feature type="region of interest" description="Disordered" evidence="1">
    <location>
        <begin position="351"/>
        <end position="397"/>
    </location>
</feature>
<feature type="transmembrane region" description="Helical" evidence="2">
    <location>
        <begin position="650"/>
        <end position="672"/>
    </location>
</feature>
<dbReference type="GO" id="GO:0005737">
    <property type="term" value="C:cytoplasm"/>
    <property type="evidence" value="ECO:0007669"/>
    <property type="project" value="TreeGrafter"/>
</dbReference>
<dbReference type="SUPFAM" id="SSF49879">
    <property type="entry name" value="SMAD/FHA domain"/>
    <property type="match status" value="1"/>
</dbReference>
<dbReference type="GeneID" id="85306020"/>
<dbReference type="Pfam" id="PF00498">
    <property type="entry name" value="FHA"/>
    <property type="match status" value="1"/>
</dbReference>
<keyword evidence="2" id="KW-1133">Transmembrane helix</keyword>
<comment type="caution">
    <text evidence="4">The sequence shown here is derived from an EMBL/GenBank/DDBJ whole genome shotgun (WGS) entry which is preliminary data.</text>
</comment>
<dbReference type="SMART" id="SM00240">
    <property type="entry name" value="FHA"/>
    <property type="match status" value="1"/>
</dbReference>
<sequence length="676" mass="72987">METCEPVANVIVNLIVQGHNCIEIPHRSIRLDRTNNSVSLGRASKDHAKGFIATEENGWLDSPVMSREHAEIVADFNNQVVNLRDLGSLHGTYINDEDERLPVKEPREVHDGDRIRFGVPILRNGEAFTPAKVKVGIAFNRSRVQSAGCSTFAVPEGSDVEEGYSSDDGKENPKPEAMVRSLDGLVDLARYAPGNVADLTGHYASPPIRISDRADDRIDDKTTGRILVLTSSEARSPASVAEDRSERNMYGSSIPRRDARSPPYSISEDEDEGDSDISDISDISDVSDISDGEMSRLSDTDSHLYLVQDPFDTDLEDLEDDLDFEPMYSSEDGLIDEDDPDAAIWDDAPAEETTAREAEQVSVHDQPTTEVLADDKAGDSSPMELEPHNSEPTYVTASSRVSVPSILNPLENPVENPGSSSGLAVPKPLQIETSTTDKSSADVLGPETGAVEASENGSGPKGNNNVTESSSAHHQPVAMFPLLKAGDDFLNSAKSVPDNVWQPLPTAPEAADGIDGISAFEFQQKKKALQAVLEGEPSQSRRTHVGIADIVDNCPAQPDEPAATDRKGKRKAADISKVSKAERRWATALYPTWSTGVPHQSVADVMSGTSPGFQPAFPSWPQGTIIQTRSRPDPARPAKRMRLRQVAEKIGYAALGGATVAATIMTTLIYTAPSFT</sequence>
<evidence type="ECO:0000256" key="1">
    <source>
        <dbReference type="SAM" id="MobiDB-lite"/>
    </source>
</evidence>
<dbReference type="Proteomes" id="UP001244011">
    <property type="component" value="Unassembled WGS sequence"/>
</dbReference>
<evidence type="ECO:0000259" key="3">
    <source>
        <dbReference type="PROSITE" id="PS50006"/>
    </source>
</evidence>
<dbReference type="EMBL" id="MU838999">
    <property type="protein sequence ID" value="KAK1771072.1"/>
    <property type="molecule type" value="Genomic_DNA"/>
</dbReference>
<dbReference type="PANTHER" id="PTHR15715">
    <property type="entry name" value="CENTROSOMAL PROTEIN OF 170 KDA"/>
    <property type="match status" value="1"/>
</dbReference>
<feature type="compositionally biased region" description="Basic and acidic residues" evidence="1">
    <location>
        <begin position="563"/>
        <end position="575"/>
    </location>
</feature>
<proteinExistence type="predicted"/>
<reference evidence="4" key="1">
    <citation type="submission" date="2023-06" db="EMBL/GenBank/DDBJ databases">
        <title>Genome-scale phylogeny and comparative genomics of the fungal order Sordariales.</title>
        <authorList>
            <consortium name="Lawrence Berkeley National Laboratory"/>
            <person name="Hensen N."/>
            <person name="Bonometti L."/>
            <person name="Westerberg I."/>
            <person name="Brannstrom I.O."/>
            <person name="Guillou S."/>
            <person name="Cros-Aarteil S."/>
            <person name="Calhoun S."/>
            <person name="Haridas S."/>
            <person name="Kuo A."/>
            <person name="Mondo S."/>
            <person name="Pangilinan J."/>
            <person name="Riley R."/>
            <person name="Labutti K."/>
            <person name="Andreopoulos B."/>
            <person name="Lipzen A."/>
            <person name="Chen C."/>
            <person name="Yanf M."/>
            <person name="Daum C."/>
            <person name="Ng V."/>
            <person name="Clum A."/>
            <person name="Steindorff A."/>
            <person name="Ohm R."/>
            <person name="Martin F."/>
            <person name="Silar P."/>
            <person name="Natvig D."/>
            <person name="Lalanne C."/>
            <person name="Gautier V."/>
            <person name="Ament-Velasquez S.L."/>
            <person name="Kruys A."/>
            <person name="Hutchinson M.I."/>
            <person name="Powell A.J."/>
            <person name="Barry K."/>
            <person name="Miller A.N."/>
            <person name="Grigoriev I.V."/>
            <person name="Debuchy R."/>
            <person name="Gladieux P."/>
            <person name="Thoren M.H."/>
            <person name="Johannesson H."/>
        </authorList>
    </citation>
    <scope>NUCLEOTIDE SEQUENCE</scope>
    <source>
        <strain evidence="4">8032-3</strain>
    </source>
</reference>
<dbReference type="Gene3D" id="2.60.200.20">
    <property type="match status" value="1"/>
</dbReference>
<feature type="compositionally biased region" description="Acidic residues" evidence="1">
    <location>
        <begin position="267"/>
        <end position="279"/>
    </location>
</feature>
<gene>
    <name evidence="4" type="ORF">QBC33DRAFT_229729</name>
</gene>
<feature type="region of interest" description="Disordered" evidence="1">
    <location>
        <begin position="407"/>
        <end position="426"/>
    </location>
</feature>
<evidence type="ECO:0000313" key="5">
    <source>
        <dbReference type="Proteomes" id="UP001244011"/>
    </source>
</evidence>
<dbReference type="CDD" id="cd00060">
    <property type="entry name" value="FHA"/>
    <property type="match status" value="1"/>
</dbReference>
<evidence type="ECO:0000313" key="4">
    <source>
        <dbReference type="EMBL" id="KAK1771072.1"/>
    </source>
</evidence>
<protein>
    <recommendedName>
        <fullName evidence="3">FHA domain-containing protein</fullName>
    </recommendedName>
</protein>
<dbReference type="PANTHER" id="PTHR15715:SF48">
    <property type="entry name" value="FHA DOMAIN-CONTAINING PROTEIN"/>
    <property type="match status" value="1"/>
</dbReference>
<dbReference type="RefSeq" id="XP_060287285.1">
    <property type="nucleotide sequence ID" value="XM_060422833.1"/>
</dbReference>
<organism evidence="4 5">
    <name type="scientific">Phialemonium atrogriseum</name>
    <dbReference type="NCBI Taxonomy" id="1093897"/>
    <lineage>
        <taxon>Eukaryota</taxon>
        <taxon>Fungi</taxon>
        <taxon>Dikarya</taxon>
        <taxon>Ascomycota</taxon>
        <taxon>Pezizomycotina</taxon>
        <taxon>Sordariomycetes</taxon>
        <taxon>Sordariomycetidae</taxon>
        <taxon>Cephalothecales</taxon>
        <taxon>Cephalothecaceae</taxon>
        <taxon>Phialemonium</taxon>
    </lineage>
</organism>
<feature type="region of interest" description="Disordered" evidence="1">
    <location>
        <begin position="449"/>
        <end position="473"/>
    </location>
</feature>
<feature type="region of interest" description="Disordered" evidence="1">
    <location>
        <begin position="154"/>
        <end position="176"/>
    </location>
</feature>
<name>A0AAJ0FKH2_9PEZI</name>
<keyword evidence="5" id="KW-1185">Reference proteome</keyword>